<dbReference type="GO" id="GO:0005506">
    <property type="term" value="F:iron ion binding"/>
    <property type="evidence" value="ECO:0007669"/>
    <property type="project" value="TreeGrafter"/>
</dbReference>
<proteinExistence type="predicted"/>
<dbReference type="InterPro" id="IPR002780">
    <property type="entry name" value="Hyd_form_HypD"/>
</dbReference>
<dbReference type="PANTHER" id="PTHR30149">
    <property type="entry name" value="HYDROGENASE PROTEIN ASSEMBLY PROTEIN HYPD"/>
    <property type="match status" value="1"/>
</dbReference>
<feature type="non-terminal residue" evidence="1">
    <location>
        <position position="89"/>
    </location>
</feature>
<dbReference type="EMBL" id="QMNG01000045">
    <property type="protein sequence ID" value="RLC36567.1"/>
    <property type="molecule type" value="Genomic_DNA"/>
</dbReference>
<dbReference type="Proteomes" id="UP000281261">
    <property type="component" value="Unassembled WGS sequence"/>
</dbReference>
<dbReference type="InterPro" id="IPR042243">
    <property type="entry name" value="HypD_1"/>
</dbReference>
<gene>
    <name evidence="1" type="ORF">DRH29_04300</name>
</gene>
<dbReference type="GO" id="GO:0070025">
    <property type="term" value="F:carbon monoxide binding"/>
    <property type="evidence" value="ECO:0007669"/>
    <property type="project" value="TreeGrafter"/>
</dbReference>
<sequence>MEYLDKLRDRKLADGLVKKIRTLTPKRHNFMEVCGTHTVTILKSGIKDLLRDEINLISGPGCPVCVTSTQDVDKAISIARMDGVILATF</sequence>
<dbReference type="GO" id="GO:0051604">
    <property type="term" value="P:protein maturation"/>
    <property type="evidence" value="ECO:0007669"/>
    <property type="project" value="TreeGrafter"/>
</dbReference>
<evidence type="ECO:0000313" key="1">
    <source>
        <dbReference type="EMBL" id="RLC36567.1"/>
    </source>
</evidence>
<dbReference type="GO" id="GO:0051539">
    <property type="term" value="F:4 iron, 4 sulfur cluster binding"/>
    <property type="evidence" value="ECO:0007669"/>
    <property type="project" value="TreeGrafter"/>
</dbReference>
<protein>
    <submittedName>
        <fullName evidence="1">Hydrogenase formation protein HypD</fullName>
    </submittedName>
</protein>
<organism evidence="1 2">
    <name type="scientific">candidate division Kazan bacterium</name>
    <dbReference type="NCBI Taxonomy" id="2202143"/>
    <lineage>
        <taxon>Bacteria</taxon>
        <taxon>Bacteria division Kazan-3B-28</taxon>
    </lineage>
</organism>
<dbReference type="PANTHER" id="PTHR30149:SF0">
    <property type="entry name" value="HYDROGENASE MATURATION FACTOR HYPD"/>
    <property type="match status" value="1"/>
</dbReference>
<dbReference type="AlphaFoldDB" id="A0A420ZBV8"/>
<name>A0A420ZBV8_UNCK3</name>
<dbReference type="Pfam" id="PF01924">
    <property type="entry name" value="HypD"/>
    <property type="match status" value="1"/>
</dbReference>
<evidence type="ECO:0000313" key="2">
    <source>
        <dbReference type="Proteomes" id="UP000281261"/>
    </source>
</evidence>
<comment type="caution">
    <text evidence="1">The sequence shown here is derived from an EMBL/GenBank/DDBJ whole genome shotgun (WGS) entry which is preliminary data.</text>
</comment>
<reference evidence="1 2" key="1">
    <citation type="submission" date="2018-06" db="EMBL/GenBank/DDBJ databases">
        <title>Extensive metabolic versatility and redundancy in microbially diverse, dynamic hydrothermal sediments.</title>
        <authorList>
            <person name="Dombrowski N."/>
            <person name="Teske A."/>
            <person name="Baker B.J."/>
        </authorList>
    </citation>
    <scope>NUCLEOTIDE SEQUENCE [LARGE SCALE GENOMIC DNA]</scope>
    <source>
        <strain evidence="1">B79_G16</strain>
    </source>
</reference>
<dbReference type="Gene3D" id="3.40.50.11750">
    <property type="entry name" value="HypD, alpha/beta domain 1"/>
    <property type="match status" value="1"/>
</dbReference>
<accession>A0A420ZBV8</accession>